<dbReference type="EMBL" id="FZOR01000002">
    <property type="protein sequence ID" value="SNS30387.1"/>
    <property type="molecule type" value="Genomic_DNA"/>
</dbReference>
<evidence type="ECO:0000313" key="4">
    <source>
        <dbReference type="Proteomes" id="UP000198318"/>
    </source>
</evidence>
<reference evidence="3 4" key="1">
    <citation type="submission" date="2017-06" db="EMBL/GenBank/DDBJ databases">
        <authorList>
            <person name="Kim H.J."/>
            <person name="Triplett B.A."/>
        </authorList>
    </citation>
    <scope>NUCLEOTIDE SEQUENCE [LARGE SCALE GENOMIC DNA]</scope>
    <source>
        <strain evidence="3 4">DSM 44715</strain>
    </source>
</reference>
<feature type="compositionally biased region" description="Basic and acidic residues" evidence="1">
    <location>
        <begin position="1"/>
        <end position="11"/>
    </location>
</feature>
<keyword evidence="2" id="KW-1133">Transmembrane helix</keyword>
<accession>A0A239DDK8</accession>
<feature type="compositionally biased region" description="Basic residues" evidence="1">
    <location>
        <begin position="29"/>
        <end position="39"/>
    </location>
</feature>
<evidence type="ECO:0000256" key="1">
    <source>
        <dbReference type="SAM" id="MobiDB-lite"/>
    </source>
</evidence>
<keyword evidence="4" id="KW-1185">Reference proteome</keyword>
<feature type="transmembrane region" description="Helical" evidence="2">
    <location>
        <begin position="39"/>
        <end position="59"/>
    </location>
</feature>
<organism evidence="3 4">
    <name type="scientific">Actinomadura meyerae</name>
    <dbReference type="NCBI Taxonomy" id="240840"/>
    <lineage>
        <taxon>Bacteria</taxon>
        <taxon>Bacillati</taxon>
        <taxon>Actinomycetota</taxon>
        <taxon>Actinomycetes</taxon>
        <taxon>Streptosporangiales</taxon>
        <taxon>Thermomonosporaceae</taxon>
        <taxon>Actinomadura</taxon>
    </lineage>
</organism>
<sequence length="252" mass="25514">MDLETELRKAMAEQVAGTTAAPSLAADVKRRHRRRRARVHAAAGVAAASVAALALVPAYQSFRAAPAGSTETARPTGTASASRPPERPPASGLPASPPSKGRPEAGGSPKPEAHPSAEAGGGAAPVEPGAGGVLEKLPDWITYIPDGLAAEGPCAVTGDSRRRTTTCAWRGEAGAVEVVLVTGSGLTGPRDLVRTPGVPGRTSVRGMPALVGDGPGSARQISWLARPGVGVTVTTRGTAKDRLMRIAEGVRP</sequence>
<keyword evidence="2" id="KW-0472">Membrane</keyword>
<dbReference type="OrthoDB" id="3469901at2"/>
<evidence type="ECO:0000256" key="2">
    <source>
        <dbReference type="SAM" id="Phobius"/>
    </source>
</evidence>
<protein>
    <submittedName>
        <fullName evidence="3">Uncharacterized protein</fullName>
    </submittedName>
</protein>
<dbReference type="AlphaFoldDB" id="A0A239DDK8"/>
<feature type="compositionally biased region" description="Polar residues" evidence="1">
    <location>
        <begin position="69"/>
        <end position="78"/>
    </location>
</feature>
<dbReference type="RefSeq" id="WP_143227864.1">
    <property type="nucleotide sequence ID" value="NZ_FZOR01000002.1"/>
</dbReference>
<keyword evidence="2" id="KW-0812">Transmembrane</keyword>
<proteinExistence type="predicted"/>
<feature type="region of interest" description="Disordered" evidence="1">
    <location>
        <begin position="63"/>
        <end position="131"/>
    </location>
</feature>
<gene>
    <name evidence="3" type="ORF">SAMN05443665_1002247</name>
</gene>
<feature type="region of interest" description="Disordered" evidence="1">
    <location>
        <begin position="1"/>
        <end position="43"/>
    </location>
</feature>
<evidence type="ECO:0000313" key="3">
    <source>
        <dbReference type="EMBL" id="SNS30387.1"/>
    </source>
</evidence>
<dbReference type="Proteomes" id="UP000198318">
    <property type="component" value="Unassembled WGS sequence"/>
</dbReference>
<feature type="compositionally biased region" description="Low complexity" evidence="1">
    <location>
        <begin position="79"/>
        <end position="94"/>
    </location>
</feature>
<feature type="compositionally biased region" description="Low complexity" evidence="1">
    <location>
        <begin position="114"/>
        <end position="128"/>
    </location>
</feature>
<name>A0A239DDK8_9ACTN</name>